<name>A0A4U0FGB8_9BACL</name>
<reference evidence="1 2" key="1">
    <citation type="submission" date="2019-04" db="EMBL/GenBank/DDBJ databases">
        <title>Cohnella sp. nov., isolated from soil.</title>
        <authorList>
            <person name="Kim W."/>
        </authorList>
    </citation>
    <scope>NUCLEOTIDE SEQUENCE [LARGE SCALE GENOMIC DNA]</scope>
    <source>
        <strain evidence="1 2">CAU 1483</strain>
    </source>
</reference>
<dbReference type="CDD" id="cd07067">
    <property type="entry name" value="HP_PGM_like"/>
    <property type="match status" value="1"/>
</dbReference>
<dbReference type="SUPFAM" id="SSF53254">
    <property type="entry name" value="Phosphoglycerate mutase-like"/>
    <property type="match status" value="1"/>
</dbReference>
<dbReference type="InterPro" id="IPR050275">
    <property type="entry name" value="PGM_Phosphatase"/>
</dbReference>
<comment type="caution">
    <text evidence="1">The sequence shown here is derived from an EMBL/GenBank/DDBJ whole genome shotgun (WGS) entry which is preliminary data.</text>
</comment>
<sequence>MKRIFLVRHCAAAGQQPDAPLSEEGVRQSKKMAELLRKFDVEYIVSSPYKRAIESVRPLSEITGVDTAIDHRLRERVLSSKPLDDWMDCLKKSFEDLDMKYEGGESSREAMSRGIQVIEDSIARPEQSIVVASHGGLLSLMIKHFNPNFGFQEWRQLTNPDVFLLKWEDSGLPSVERLVSD</sequence>
<dbReference type="GO" id="GO:0016791">
    <property type="term" value="F:phosphatase activity"/>
    <property type="evidence" value="ECO:0007669"/>
    <property type="project" value="TreeGrafter"/>
</dbReference>
<dbReference type="InterPro" id="IPR013078">
    <property type="entry name" value="His_Pase_superF_clade-1"/>
</dbReference>
<keyword evidence="2" id="KW-1185">Reference proteome</keyword>
<proteinExistence type="predicted"/>
<dbReference type="PANTHER" id="PTHR48100">
    <property type="entry name" value="BROAD-SPECIFICITY PHOSPHATASE YOR283W-RELATED"/>
    <property type="match status" value="1"/>
</dbReference>
<protein>
    <submittedName>
        <fullName evidence="1">Histidine phosphatase family protein</fullName>
    </submittedName>
</protein>
<dbReference type="Proteomes" id="UP000309673">
    <property type="component" value="Unassembled WGS sequence"/>
</dbReference>
<dbReference type="EMBL" id="SUPK01000001">
    <property type="protein sequence ID" value="TJY43951.1"/>
    <property type="molecule type" value="Genomic_DNA"/>
</dbReference>
<evidence type="ECO:0000313" key="1">
    <source>
        <dbReference type="EMBL" id="TJY43951.1"/>
    </source>
</evidence>
<dbReference type="RefSeq" id="WP_136775672.1">
    <property type="nucleotide sequence ID" value="NZ_SUPK01000001.1"/>
</dbReference>
<evidence type="ECO:0000313" key="2">
    <source>
        <dbReference type="Proteomes" id="UP000309673"/>
    </source>
</evidence>
<dbReference type="InterPro" id="IPR029033">
    <property type="entry name" value="His_PPase_superfam"/>
</dbReference>
<dbReference type="OrthoDB" id="512570at2"/>
<dbReference type="PANTHER" id="PTHR48100:SF1">
    <property type="entry name" value="HISTIDINE PHOSPHATASE FAMILY PROTEIN-RELATED"/>
    <property type="match status" value="1"/>
</dbReference>
<accession>A0A4U0FGB8</accession>
<organism evidence="1 2">
    <name type="scientific">Cohnella pontilimi</name>
    <dbReference type="NCBI Taxonomy" id="2564100"/>
    <lineage>
        <taxon>Bacteria</taxon>
        <taxon>Bacillati</taxon>
        <taxon>Bacillota</taxon>
        <taxon>Bacilli</taxon>
        <taxon>Bacillales</taxon>
        <taxon>Paenibacillaceae</taxon>
        <taxon>Cohnella</taxon>
    </lineage>
</organism>
<dbReference type="Pfam" id="PF00300">
    <property type="entry name" value="His_Phos_1"/>
    <property type="match status" value="1"/>
</dbReference>
<dbReference type="GO" id="GO:0005737">
    <property type="term" value="C:cytoplasm"/>
    <property type="evidence" value="ECO:0007669"/>
    <property type="project" value="TreeGrafter"/>
</dbReference>
<gene>
    <name evidence="1" type="ORF">E5161_00685</name>
</gene>
<dbReference type="AlphaFoldDB" id="A0A4U0FGB8"/>
<dbReference type="Gene3D" id="3.40.50.1240">
    <property type="entry name" value="Phosphoglycerate mutase-like"/>
    <property type="match status" value="1"/>
</dbReference>
<dbReference type="SMART" id="SM00855">
    <property type="entry name" value="PGAM"/>
    <property type="match status" value="1"/>
</dbReference>